<feature type="domain" description="TnsA endonuclease N-terminal" evidence="2">
    <location>
        <begin position="80"/>
        <end position="142"/>
    </location>
</feature>
<name>A0A547PMZ9_9RHOB</name>
<dbReference type="RefSeq" id="WP_142835791.1">
    <property type="nucleotide sequence ID" value="NZ_VFSV01000040.1"/>
</dbReference>
<sequence>MKDNFNFGRLPDGPIGQEADLVFYPPNPSRSSRRIAKRSRASGRGALTDPAFHPGKQQITQFESLLEMKVYCILRVKPVTRDILEQPPAIRYTDPSGRTRSHTFDFLWIHRDGTRVAVAVKPVAKAAKQDFQAELKAIRAALRKDYANRLILITDADFTRDEALNAQRLLMFRPHIRPEHITRVATVLPSLSYPLHLRDIIEALDIGPDGFGALLPALYDGRLVADLAAEITPDTLVQRGELS</sequence>
<organism evidence="3 4">
    <name type="scientific">Palleronia caenipelagi</name>
    <dbReference type="NCBI Taxonomy" id="2489174"/>
    <lineage>
        <taxon>Bacteria</taxon>
        <taxon>Pseudomonadati</taxon>
        <taxon>Pseudomonadota</taxon>
        <taxon>Alphaproteobacteria</taxon>
        <taxon>Rhodobacterales</taxon>
        <taxon>Roseobacteraceae</taxon>
        <taxon>Palleronia</taxon>
    </lineage>
</organism>
<evidence type="ECO:0000259" key="2">
    <source>
        <dbReference type="Pfam" id="PF08722"/>
    </source>
</evidence>
<dbReference type="InterPro" id="IPR014833">
    <property type="entry name" value="TnsA_N"/>
</dbReference>
<feature type="region of interest" description="Disordered" evidence="1">
    <location>
        <begin position="18"/>
        <end position="52"/>
    </location>
</feature>
<evidence type="ECO:0000256" key="1">
    <source>
        <dbReference type="SAM" id="MobiDB-lite"/>
    </source>
</evidence>
<keyword evidence="4" id="KW-1185">Reference proteome</keyword>
<evidence type="ECO:0000313" key="4">
    <source>
        <dbReference type="Proteomes" id="UP000318590"/>
    </source>
</evidence>
<dbReference type="OrthoDB" id="7982727at2"/>
<dbReference type="Proteomes" id="UP000318590">
    <property type="component" value="Unassembled WGS sequence"/>
</dbReference>
<dbReference type="EMBL" id="VFSV01000040">
    <property type="protein sequence ID" value="TRD15527.1"/>
    <property type="molecule type" value="Genomic_DNA"/>
</dbReference>
<dbReference type="AlphaFoldDB" id="A0A547PMZ9"/>
<proteinExistence type="predicted"/>
<dbReference type="Pfam" id="PF08722">
    <property type="entry name" value="Tn7_TnsA-like_N"/>
    <property type="match status" value="1"/>
</dbReference>
<feature type="compositionally biased region" description="Basic residues" evidence="1">
    <location>
        <begin position="31"/>
        <end position="41"/>
    </location>
</feature>
<accession>A0A547PMZ9</accession>
<protein>
    <recommendedName>
        <fullName evidence="2">TnsA endonuclease N-terminal domain-containing protein</fullName>
    </recommendedName>
</protein>
<evidence type="ECO:0000313" key="3">
    <source>
        <dbReference type="EMBL" id="TRD15527.1"/>
    </source>
</evidence>
<gene>
    <name evidence="3" type="ORF">FEV53_16000</name>
</gene>
<reference evidence="3 4" key="1">
    <citation type="submission" date="2019-06" db="EMBL/GenBank/DDBJ databases">
        <title>Paenimaribius caenipelagi gen. nov., sp. nov., isolated from a tidal flat.</title>
        <authorList>
            <person name="Yoon J.-H."/>
        </authorList>
    </citation>
    <scope>NUCLEOTIDE SEQUENCE [LARGE SCALE GENOMIC DNA]</scope>
    <source>
        <strain evidence="3 4">JBTF-M29</strain>
    </source>
</reference>
<comment type="caution">
    <text evidence="3">The sequence shown here is derived from an EMBL/GenBank/DDBJ whole genome shotgun (WGS) entry which is preliminary data.</text>
</comment>